<comment type="caution">
    <text evidence="1">The sequence shown here is derived from an EMBL/GenBank/DDBJ whole genome shotgun (WGS) entry which is preliminary data.</text>
</comment>
<dbReference type="EMBL" id="JAWDGP010003176">
    <property type="protein sequence ID" value="KAK3776762.1"/>
    <property type="molecule type" value="Genomic_DNA"/>
</dbReference>
<dbReference type="AlphaFoldDB" id="A0AAE1DNE9"/>
<evidence type="ECO:0000313" key="2">
    <source>
        <dbReference type="Proteomes" id="UP001283361"/>
    </source>
</evidence>
<reference evidence="1" key="1">
    <citation type="journal article" date="2023" name="G3 (Bethesda)">
        <title>A reference genome for the long-term kleptoplast-retaining sea slug Elysia crispata morphotype clarki.</title>
        <authorList>
            <person name="Eastman K.E."/>
            <person name="Pendleton A.L."/>
            <person name="Shaikh M.A."/>
            <person name="Suttiyut T."/>
            <person name="Ogas R."/>
            <person name="Tomko P."/>
            <person name="Gavelis G."/>
            <person name="Widhalm J.R."/>
            <person name="Wisecaver J.H."/>
        </authorList>
    </citation>
    <scope>NUCLEOTIDE SEQUENCE</scope>
    <source>
        <strain evidence="1">ECLA1</strain>
    </source>
</reference>
<dbReference type="Proteomes" id="UP001283361">
    <property type="component" value="Unassembled WGS sequence"/>
</dbReference>
<evidence type="ECO:0000313" key="1">
    <source>
        <dbReference type="EMBL" id="KAK3776762.1"/>
    </source>
</evidence>
<gene>
    <name evidence="1" type="ORF">RRG08_058512</name>
</gene>
<organism evidence="1 2">
    <name type="scientific">Elysia crispata</name>
    <name type="common">lettuce slug</name>
    <dbReference type="NCBI Taxonomy" id="231223"/>
    <lineage>
        <taxon>Eukaryota</taxon>
        <taxon>Metazoa</taxon>
        <taxon>Spiralia</taxon>
        <taxon>Lophotrochozoa</taxon>
        <taxon>Mollusca</taxon>
        <taxon>Gastropoda</taxon>
        <taxon>Heterobranchia</taxon>
        <taxon>Euthyneura</taxon>
        <taxon>Panpulmonata</taxon>
        <taxon>Sacoglossa</taxon>
        <taxon>Placobranchoidea</taxon>
        <taxon>Plakobranchidae</taxon>
        <taxon>Elysia</taxon>
    </lineage>
</organism>
<accession>A0AAE1DNE9</accession>
<sequence>MAVASEGRSDIKRVLFARIQSESSGDSSPPDRLPLSTHYCSLLPHCQRLHGTQTDRSPNKFFSACW</sequence>
<proteinExistence type="predicted"/>
<keyword evidence="2" id="KW-1185">Reference proteome</keyword>
<name>A0AAE1DNE9_9GAST</name>
<protein>
    <submittedName>
        <fullName evidence="1">Uncharacterized protein</fullName>
    </submittedName>
</protein>